<proteinExistence type="predicted"/>
<gene>
    <name evidence="1" type="ORF">JK358_34265</name>
</gene>
<protein>
    <submittedName>
        <fullName evidence="1">Uncharacterized protein</fullName>
    </submittedName>
</protein>
<dbReference type="Proteomes" id="UP000602198">
    <property type="component" value="Unassembled WGS sequence"/>
</dbReference>
<name>A0ABS1MFP7_9NOCA</name>
<dbReference type="EMBL" id="JAERRJ010000017">
    <property type="protein sequence ID" value="MBL1079483.1"/>
    <property type="molecule type" value="Genomic_DNA"/>
</dbReference>
<organism evidence="1 2">
    <name type="scientific">Nocardia acididurans</name>
    <dbReference type="NCBI Taxonomy" id="2802282"/>
    <lineage>
        <taxon>Bacteria</taxon>
        <taxon>Bacillati</taxon>
        <taxon>Actinomycetota</taxon>
        <taxon>Actinomycetes</taxon>
        <taxon>Mycobacteriales</taxon>
        <taxon>Nocardiaceae</taxon>
        <taxon>Nocardia</taxon>
    </lineage>
</organism>
<dbReference type="RefSeq" id="WP_201956056.1">
    <property type="nucleotide sequence ID" value="NZ_JAERRJ010000017.1"/>
</dbReference>
<comment type="caution">
    <text evidence="1">The sequence shown here is derived from an EMBL/GenBank/DDBJ whole genome shotgun (WGS) entry which is preliminary data.</text>
</comment>
<accession>A0ABS1MFP7</accession>
<sequence>MSGRTVALGVDQIRRAQLQVAGRAADHGECRELLAMLGLLGSPETAQARQVLVCRGCGRRMVPNATPGRVPEGWARQQTGSQCRGCYLRAKPTPAPAHPIPVPAVTVEPMVSRPRRRNRNRPQDIEFQVRVAELRAVQCRSWGEIAGELGCTARTARSAYALVEVARS</sequence>
<reference evidence="1 2" key="1">
    <citation type="submission" date="2021-01" db="EMBL/GenBank/DDBJ databases">
        <title>WGS of actinomycetes isolated from Thailand.</title>
        <authorList>
            <person name="Thawai C."/>
        </authorList>
    </citation>
    <scope>NUCLEOTIDE SEQUENCE [LARGE SCALE GENOMIC DNA]</scope>
    <source>
        <strain evidence="1 2">LPG 2</strain>
    </source>
</reference>
<evidence type="ECO:0000313" key="2">
    <source>
        <dbReference type="Proteomes" id="UP000602198"/>
    </source>
</evidence>
<keyword evidence="2" id="KW-1185">Reference proteome</keyword>
<evidence type="ECO:0000313" key="1">
    <source>
        <dbReference type="EMBL" id="MBL1079483.1"/>
    </source>
</evidence>